<dbReference type="Gene3D" id="3.30.450.40">
    <property type="match status" value="1"/>
</dbReference>
<evidence type="ECO:0000313" key="9">
    <source>
        <dbReference type="Proteomes" id="UP000633943"/>
    </source>
</evidence>
<dbReference type="PROSITE" id="PS00676">
    <property type="entry name" value="SIGMA54_INTERACT_2"/>
    <property type="match status" value="1"/>
</dbReference>
<name>A0ABX1NX73_9RHOO</name>
<dbReference type="InterPro" id="IPR058031">
    <property type="entry name" value="AAA_lid_NorR"/>
</dbReference>
<dbReference type="InterPro" id="IPR009057">
    <property type="entry name" value="Homeodomain-like_sf"/>
</dbReference>
<evidence type="ECO:0000256" key="3">
    <source>
        <dbReference type="ARBA" id="ARBA00023015"/>
    </source>
</evidence>
<dbReference type="PANTHER" id="PTHR32071">
    <property type="entry name" value="TRANSCRIPTIONAL REGULATORY PROTEIN"/>
    <property type="match status" value="1"/>
</dbReference>
<protein>
    <submittedName>
        <fullName evidence="8">GAF domain-containing protein</fullName>
    </submittedName>
</protein>
<dbReference type="PANTHER" id="PTHR32071:SF77">
    <property type="entry name" value="TRANSCRIPTIONAL REGULATORY PROTEIN"/>
    <property type="match status" value="1"/>
</dbReference>
<dbReference type="InterPro" id="IPR003018">
    <property type="entry name" value="GAF"/>
</dbReference>
<dbReference type="Pfam" id="PF00158">
    <property type="entry name" value="Sigma54_activat"/>
    <property type="match status" value="1"/>
</dbReference>
<dbReference type="Gene3D" id="1.10.8.60">
    <property type="match status" value="1"/>
</dbReference>
<dbReference type="Pfam" id="PF01590">
    <property type="entry name" value="GAF"/>
    <property type="match status" value="1"/>
</dbReference>
<dbReference type="SUPFAM" id="SSF52540">
    <property type="entry name" value="P-loop containing nucleoside triphosphate hydrolases"/>
    <property type="match status" value="1"/>
</dbReference>
<evidence type="ECO:0000259" key="7">
    <source>
        <dbReference type="PROSITE" id="PS50045"/>
    </source>
</evidence>
<dbReference type="InterPro" id="IPR025662">
    <property type="entry name" value="Sigma_54_int_dom_ATP-bd_1"/>
</dbReference>
<dbReference type="InterPro" id="IPR025943">
    <property type="entry name" value="Sigma_54_int_dom_ATP-bd_2"/>
</dbReference>
<feature type="region of interest" description="Disordered" evidence="6">
    <location>
        <begin position="47"/>
        <end position="68"/>
    </location>
</feature>
<keyword evidence="4" id="KW-0238">DNA-binding</keyword>
<gene>
    <name evidence="8" type="ORF">GPA24_12145</name>
</gene>
<dbReference type="RefSeq" id="WP_169202873.1">
    <property type="nucleotide sequence ID" value="NZ_CP059467.1"/>
</dbReference>
<evidence type="ECO:0000256" key="1">
    <source>
        <dbReference type="ARBA" id="ARBA00022741"/>
    </source>
</evidence>
<dbReference type="PROSITE" id="PS50045">
    <property type="entry name" value="SIGMA54_INTERACT_4"/>
    <property type="match status" value="1"/>
</dbReference>
<feature type="region of interest" description="Disordered" evidence="6">
    <location>
        <begin position="314"/>
        <end position="338"/>
    </location>
</feature>
<reference evidence="8 9" key="1">
    <citation type="submission" date="2019-12" db="EMBL/GenBank/DDBJ databases">
        <title>Comparative genomics gives insights into the taxonomy of the Azoarcus-Aromatoleum group and reveals separate origins of nif in the plant-associated Azoarcus and non-plant-associated Aromatoleum sub-groups.</title>
        <authorList>
            <person name="Lafos M."/>
            <person name="Maluk M."/>
            <person name="Batista M."/>
            <person name="Junghare M."/>
            <person name="Carmona M."/>
            <person name="Faoro H."/>
            <person name="Cruz L.M."/>
            <person name="Battistoni F."/>
            <person name="De Souza E."/>
            <person name="Pedrosa F."/>
            <person name="Chen W.-M."/>
            <person name="Poole P.S."/>
            <person name="Dixon R.A."/>
            <person name="James E.K."/>
        </authorList>
    </citation>
    <scope>NUCLEOTIDE SEQUENCE [LARGE SCALE GENOMIC DNA]</scope>
    <source>
        <strain evidence="8 9">PbN1</strain>
    </source>
</reference>
<dbReference type="SMART" id="SM00382">
    <property type="entry name" value="AAA"/>
    <property type="match status" value="1"/>
</dbReference>
<dbReference type="Pfam" id="PF25601">
    <property type="entry name" value="AAA_lid_14"/>
    <property type="match status" value="1"/>
</dbReference>
<evidence type="ECO:0000256" key="4">
    <source>
        <dbReference type="ARBA" id="ARBA00023125"/>
    </source>
</evidence>
<keyword evidence="3" id="KW-0805">Transcription regulation</keyword>
<evidence type="ECO:0000313" key="8">
    <source>
        <dbReference type="EMBL" id="NMG16282.1"/>
    </source>
</evidence>
<dbReference type="InterPro" id="IPR002197">
    <property type="entry name" value="HTH_Fis"/>
</dbReference>
<dbReference type="PROSITE" id="PS00688">
    <property type="entry name" value="SIGMA54_INTERACT_3"/>
    <property type="match status" value="1"/>
</dbReference>
<evidence type="ECO:0000256" key="2">
    <source>
        <dbReference type="ARBA" id="ARBA00022840"/>
    </source>
</evidence>
<sequence length="670" mass="72863">MVLPQLRDRRDNTLVDARRFFFEHGELPQAGLTPPVLRSWQRCRSSGLDHLDKHSPDPEGRAGLSEARERSARLLEHAGGIMEHVFEQIRASGSMVILADIHGMILHSLGDADFLGRAQRVALQPGASWDEAERGTNAIGTAIIELAPVEVMGAEHYLERNGFLTCSASPVFDARGRLAGVLDISGDYRSQQRHTLGLVRLSVELLEKRLFEAEFAKEIQIAFHSRPEYVGSLQEGVLAVGEDGRLLGANPVAREALGLCAGFVQAPVFNTLFRLGLGQVLDRAASAGDALLMLEMRRGDTVYARVRAPRGPRTAVPATGLADRAAEPRRTAPKAGEGRGNDITLDCLATGDERLQLALDRARRVQGKDIPLLIQGESGVGKELFARAFHNSGTRRDGPFVALNCAAIPENLIESELFGYVGGAFTGARREGAVGKIQQAHGGTLFLDEIGDMPLGMQARLLRVLQERCVSPIGSLKTTPVDLSLVCATHRMLRDAVKQGLFREDLYYRVNSLTVTLPPLRERTDIRSIVTKILAAEAEAIGARGAAITISGEVMNFFERYAWPGNVRQLQNVIRVAVALLDDECEIQPVHLPEELFGIDADGEHEERSGQAAEPPPRAAVGGNVARSLDEIELEAVATVMREVGGNVSAAARRLGVSRNTLYRKLGRMT</sequence>
<dbReference type="InterPro" id="IPR025944">
    <property type="entry name" value="Sigma_54_int_dom_CS"/>
</dbReference>
<dbReference type="CDD" id="cd00009">
    <property type="entry name" value="AAA"/>
    <property type="match status" value="1"/>
</dbReference>
<dbReference type="InterPro" id="IPR002078">
    <property type="entry name" value="Sigma_54_int"/>
</dbReference>
<keyword evidence="2" id="KW-0067">ATP-binding</keyword>
<keyword evidence="9" id="KW-1185">Reference proteome</keyword>
<dbReference type="InterPro" id="IPR003593">
    <property type="entry name" value="AAA+_ATPase"/>
</dbReference>
<evidence type="ECO:0000256" key="5">
    <source>
        <dbReference type="ARBA" id="ARBA00023163"/>
    </source>
</evidence>
<dbReference type="InterPro" id="IPR029016">
    <property type="entry name" value="GAF-like_dom_sf"/>
</dbReference>
<feature type="domain" description="Sigma-54 factor interaction" evidence="7">
    <location>
        <begin position="348"/>
        <end position="579"/>
    </location>
</feature>
<dbReference type="PROSITE" id="PS00675">
    <property type="entry name" value="SIGMA54_INTERACT_1"/>
    <property type="match status" value="1"/>
</dbReference>
<keyword evidence="1" id="KW-0547">Nucleotide-binding</keyword>
<dbReference type="PRINTS" id="PR01590">
    <property type="entry name" value="HTHFIS"/>
</dbReference>
<dbReference type="EMBL" id="WTVP01000032">
    <property type="protein sequence ID" value="NMG16282.1"/>
    <property type="molecule type" value="Genomic_DNA"/>
</dbReference>
<dbReference type="Proteomes" id="UP000633943">
    <property type="component" value="Unassembled WGS sequence"/>
</dbReference>
<proteinExistence type="predicted"/>
<dbReference type="Gene3D" id="3.40.50.300">
    <property type="entry name" value="P-loop containing nucleotide triphosphate hydrolases"/>
    <property type="match status" value="1"/>
</dbReference>
<accession>A0ABX1NX73</accession>
<dbReference type="Pfam" id="PF02954">
    <property type="entry name" value="HTH_8"/>
    <property type="match status" value="1"/>
</dbReference>
<keyword evidence="5" id="KW-0804">Transcription</keyword>
<feature type="compositionally biased region" description="Basic and acidic residues" evidence="6">
    <location>
        <begin position="324"/>
        <end position="338"/>
    </location>
</feature>
<organism evidence="8 9">
    <name type="scientific">Aromatoleum bremense</name>
    <dbReference type="NCBI Taxonomy" id="76115"/>
    <lineage>
        <taxon>Bacteria</taxon>
        <taxon>Pseudomonadati</taxon>
        <taxon>Pseudomonadota</taxon>
        <taxon>Betaproteobacteria</taxon>
        <taxon>Rhodocyclales</taxon>
        <taxon>Rhodocyclaceae</taxon>
        <taxon>Aromatoleum</taxon>
    </lineage>
</organism>
<comment type="caution">
    <text evidence="8">The sequence shown here is derived from an EMBL/GenBank/DDBJ whole genome shotgun (WGS) entry which is preliminary data.</text>
</comment>
<dbReference type="SUPFAM" id="SSF46689">
    <property type="entry name" value="Homeodomain-like"/>
    <property type="match status" value="1"/>
</dbReference>
<dbReference type="Gene3D" id="1.10.10.60">
    <property type="entry name" value="Homeodomain-like"/>
    <property type="match status" value="1"/>
</dbReference>
<dbReference type="InterPro" id="IPR027417">
    <property type="entry name" value="P-loop_NTPase"/>
</dbReference>
<evidence type="ECO:0000256" key="6">
    <source>
        <dbReference type="SAM" id="MobiDB-lite"/>
    </source>
</evidence>